<dbReference type="Proteomes" id="UP000269221">
    <property type="component" value="Unassembled WGS sequence"/>
</dbReference>
<keyword evidence="2" id="KW-1185">Reference proteome</keyword>
<organism evidence="1 2">
    <name type="scientific">Hirundo rustica rustica</name>
    <dbReference type="NCBI Taxonomy" id="333673"/>
    <lineage>
        <taxon>Eukaryota</taxon>
        <taxon>Metazoa</taxon>
        <taxon>Chordata</taxon>
        <taxon>Craniata</taxon>
        <taxon>Vertebrata</taxon>
        <taxon>Euteleostomi</taxon>
        <taxon>Archelosauria</taxon>
        <taxon>Archosauria</taxon>
        <taxon>Dinosauria</taxon>
        <taxon>Saurischia</taxon>
        <taxon>Theropoda</taxon>
        <taxon>Coelurosauria</taxon>
        <taxon>Aves</taxon>
        <taxon>Neognathae</taxon>
        <taxon>Neoaves</taxon>
        <taxon>Telluraves</taxon>
        <taxon>Australaves</taxon>
        <taxon>Passeriformes</taxon>
        <taxon>Sylvioidea</taxon>
        <taxon>Hirundinidae</taxon>
        <taxon>Hirundo</taxon>
    </lineage>
</organism>
<evidence type="ECO:0000313" key="2">
    <source>
        <dbReference type="Proteomes" id="UP000269221"/>
    </source>
</evidence>
<name>A0A3M0KZR9_HIRRU</name>
<protein>
    <submittedName>
        <fullName evidence="1">Uncharacterized protein</fullName>
    </submittedName>
</protein>
<gene>
    <name evidence="1" type="ORF">DUI87_08424</name>
</gene>
<evidence type="ECO:0000313" key="1">
    <source>
        <dbReference type="EMBL" id="RMC16210.1"/>
    </source>
</evidence>
<proteinExistence type="predicted"/>
<dbReference type="AlphaFoldDB" id="A0A3M0KZR9"/>
<accession>A0A3M0KZR9</accession>
<comment type="caution">
    <text evidence="1">The sequence shown here is derived from an EMBL/GenBank/DDBJ whole genome shotgun (WGS) entry which is preliminary data.</text>
</comment>
<dbReference type="EMBL" id="QRBI01000104">
    <property type="protein sequence ID" value="RMC16210.1"/>
    <property type="molecule type" value="Genomic_DNA"/>
</dbReference>
<reference evidence="1 2" key="1">
    <citation type="submission" date="2018-07" db="EMBL/GenBank/DDBJ databases">
        <title>A high quality draft genome assembly of the barn swallow (H. rustica rustica).</title>
        <authorList>
            <person name="Formenti G."/>
            <person name="Chiara M."/>
            <person name="Poveda L."/>
            <person name="Francoijs K.-J."/>
            <person name="Bonisoli-Alquati A."/>
            <person name="Canova L."/>
            <person name="Gianfranceschi L."/>
            <person name="Horner D.S."/>
            <person name="Saino N."/>
        </authorList>
    </citation>
    <scope>NUCLEOTIDE SEQUENCE [LARGE SCALE GENOMIC DNA]</scope>
    <source>
        <strain evidence="1">Chelidonia</strain>
        <tissue evidence="1">Blood</tissue>
    </source>
</reference>
<sequence length="143" mass="16463">MVSPLQAFHAEEFWRVGQCKLVSTISAFIASCTPVMMKFEIVDKLPAFMEELRKVKAIVKLNLERNVEGKKNFAKYINSKEKMRENTNPRFKGERDLVTKDMEQDEVQNAFLAPVFTGKICLQESQLSETPIGRSRKKRIYSG</sequence>